<feature type="domain" description="AB hydrolase-1" evidence="1">
    <location>
        <begin position="36"/>
        <end position="135"/>
    </location>
</feature>
<dbReference type="SUPFAM" id="SSF53474">
    <property type="entry name" value="alpha/beta-Hydrolases"/>
    <property type="match status" value="1"/>
</dbReference>
<dbReference type="GO" id="GO:0016020">
    <property type="term" value="C:membrane"/>
    <property type="evidence" value="ECO:0007669"/>
    <property type="project" value="TreeGrafter"/>
</dbReference>
<dbReference type="InterPro" id="IPR050266">
    <property type="entry name" value="AB_hydrolase_sf"/>
</dbReference>
<dbReference type="AlphaFoldDB" id="A0A9X2GEA3"/>
<dbReference type="EMBL" id="JAMZEB010000002">
    <property type="protein sequence ID" value="MCP2356175.1"/>
    <property type="molecule type" value="Genomic_DNA"/>
</dbReference>
<gene>
    <name evidence="2" type="ORF">HD597_003195</name>
</gene>
<dbReference type="PANTHER" id="PTHR43798">
    <property type="entry name" value="MONOACYLGLYCEROL LIPASE"/>
    <property type="match status" value="1"/>
</dbReference>
<protein>
    <submittedName>
        <fullName evidence="2">Pimeloyl-ACP methyl ester carboxylesterase</fullName>
    </submittedName>
</protein>
<reference evidence="2" key="1">
    <citation type="submission" date="2022-06" db="EMBL/GenBank/DDBJ databases">
        <title>Sequencing the genomes of 1000 actinobacteria strains.</title>
        <authorList>
            <person name="Klenk H.-P."/>
        </authorList>
    </citation>
    <scope>NUCLEOTIDE SEQUENCE</scope>
    <source>
        <strain evidence="2">DSM 46694</strain>
    </source>
</reference>
<dbReference type="InterPro" id="IPR000073">
    <property type="entry name" value="AB_hydrolase_1"/>
</dbReference>
<evidence type="ECO:0000259" key="1">
    <source>
        <dbReference type="Pfam" id="PF00561"/>
    </source>
</evidence>
<dbReference type="InterPro" id="IPR029058">
    <property type="entry name" value="AB_hydrolase_fold"/>
</dbReference>
<organism evidence="2 3">
    <name type="scientific">Nonomuraea thailandensis</name>
    <dbReference type="NCBI Taxonomy" id="1188745"/>
    <lineage>
        <taxon>Bacteria</taxon>
        <taxon>Bacillati</taxon>
        <taxon>Actinomycetota</taxon>
        <taxon>Actinomycetes</taxon>
        <taxon>Streptosporangiales</taxon>
        <taxon>Streptosporangiaceae</taxon>
        <taxon>Nonomuraea</taxon>
    </lineage>
</organism>
<dbReference type="GO" id="GO:0046464">
    <property type="term" value="P:acylglycerol catabolic process"/>
    <property type="evidence" value="ECO:0007669"/>
    <property type="project" value="TreeGrafter"/>
</dbReference>
<dbReference type="Proteomes" id="UP001139648">
    <property type="component" value="Unassembled WGS sequence"/>
</dbReference>
<dbReference type="RefSeq" id="WP_253742938.1">
    <property type="nucleotide sequence ID" value="NZ_BAABKA010000001.1"/>
</dbReference>
<dbReference type="GO" id="GO:0047372">
    <property type="term" value="F:monoacylglycerol lipase activity"/>
    <property type="evidence" value="ECO:0007669"/>
    <property type="project" value="TreeGrafter"/>
</dbReference>
<comment type="caution">
    <text evidence="2">The sequence shown here is derived from an EMBL/GenBank/DDBJ whole genome shotgun (WGS) entry which is preliminary data.</text>
</comment>
<evidence type="ECO:0000313" key="2">
    <source>
        <dbReference type="EMBL" id="MCP2356175.1"/>
    </source>
</evidence>
<accession>A0A9X2GEA3</accession>
<name>A0A9X2GEA3_9ACTN</name>
<dbReference type="PANTHER" id="PTHR43798:SF33">
    <property type="entry name" value="HYDROLASE, PUTATIVE (AFU_ORTHOLOGUE AFUA_2G14860)-RELATED"/>
    <property type="match status" value="1"/>
</dbReference>
<sequence length="141" mass="14507">MPLPDTTGTTTGTTTTTLSLDDGDLHVCLDGPRDAPALLLVHGSASSVRSWDPMVPLLTGSHRVLRIDLLGHGRSAKPDDRSYATPDQARRAGEALDRLGVRQAVVAGHSSGGVVATALAELRPGLVTALALVNTGPSLDA</sequence>
<evidence type="ECO:0000313" key="3">
    <source>
        <dbReference type="Proteomes" id="UP001139648"/>
    </source>
</evidence>
<proteinExistence type="predicted"/>
<dbReference type="Gene3D" id="3.40.50.1820">
    <property type="entry name" value="alpha/beta hydrolase"/>
    <property type="match status" value="1"/>
</dbReference>
<keyword evidence="3" id="KW-1185">Reference proteome</keyword>
<dbReference type="Pfam" id="PF00561">
    <property type="entry name" value="Abhydrolase_1"/>
    <property type="match status" value="1"/>
</dbReference>